<keyword evidence="2" id="KW-1185">Reference proteome</keyword>
<dbReference type="EMBL" id="CM045872">
    <property type="protein sequence ID" value="KAI7949063.1"/>
    <property type="molecule type" value="Genomic_DNA"/>
</dbReference>
<comment type="caution">
    <text evidence="1">The sequence shown here is derived from an EMBL/GenBank/DDBJ whole genome shotgun (WGS) entry which is preliminary data.</text>
</comment>
<accession>A0ACC0E9H1</accession>
<organism evidence="1 2">
    <name type="scientific">Puccinia striiformis f. sp. tritici</name>
    <dbReference type="NCBI Taxonomy" id="168172"/>
    <lineage>
        <taxon>Eukaryota</taxon>
        <taxon>Fungi</taxon>
        <taxon>Dikarya</taxon>
        <taxon>Basidiomycota</taxon>
        <taxon>Pucciniomycotina</taxon>
        <taxon>Pucciniomycetes</taxon>
        <taxon>Pucciniales</taxon>
        <taxon>Pucciniaceae</taxon>
        <taxon>Puccinia</taxon>
    </lineage>
</organism>
<name>A0ACC0E9H1_9BASI</name>
<reference evidence="2" key="2">
    <citation type="journal article" date="2018" name="Mol. Plant Microbe Interact.">
        <title>Genome sequence resources for the wheat stripe rust pathogen (Puccinia striiformis f. sp. tritici) and the barley stripe rust pathogen (Puccinia striiformis f. sp. hordei).</title>
        <authorList>
            <person name="Xia C."/>
            <person name="Wang M."/>
            <person name="Yin C."/>
            <person name="Cornejo O.E."/>
            <person name="Hulbert S.H."/>
            <person name="Chen X."/>
        </authorList>
    </citation>
    <scope>NUCLEOTIDE SEQUENCE [LARGE SCALE GENOMIC DNA]</scope>
    <source>
        <strain evidence="2">93-210</strain>
    </source>
</reference>
<sequence>MVEIKPQDQELGFDGTNIEQFLESYQLAAEWDGASEYDMAHQICFFMRTEELMDVVEVMDGYEDHDWTTLKVSMLAYWKPVDEHQFTLQDLDVLLRYWSEKEGIAPAEDYPFFCESFETIVSFLLRNNDRIGLEEIQDLCYEAFSVVLKSVHGSSSDSIPNRINHEINLHTTADGITCLTTRPTGFRDALSKPALDLDRSHQKVEPRPFVQASEEPREAIVLLLPPVPSPIQPSLFQSEACLETDVENDHLDALDSSLHEFPNPQVPDIPIFELLTINPSVKEENKILASRHQVKRNLEDSVACFSHLASGHNISASDSHSPYPIGLLHEECGEDHNYFIDQLDPSSCSFDTQSQDNNLVEDLNIIRIPVNLKFFPSDLVIPLEGSLRDENKLPMFCFEEEDTSFSNHFSDFELKTDQDPSFQDSLQDPQQDKNKLLSFHLKNKDSFQEPASSFQDRLRNKGKLLLFQVVGGQGTAVGCQRSGKKGLISLEAKRLEVSPLLSVHLRVDTSQVVKTLRPATFVSHAWPPFSFTRMALFLPTIIDHRGKIGQPLFQLEKVVKLFQEHGQEELRDEDKLTLSHRRREFSVPEIPQAWTFWPNEFSLLIGDLSQSIHRVVVVKTSGGTLRSRYPPTVAFQFMNKIYRSELALTESYLDLEDQHSLLDTLSCSQDSNLQKQPNIIMKFRPVLIFINLILPRGSFNPHLDHLLCVLLDRLASRNDLTSNIKSHGLSATFTQDRGSQPPLIYHSSLLSSFSQNDPIESVVPISSDYLILLALSKETGHSLVWNRSGIGPDHVFPSEDCLRNEDKLLSFHWNSRGSIFEEALLTKSKSSHVVRTVWVATTAFENPTSCHVCERWSARFLLSSLVFIFVFWSIGGPLSKSWSIIKVGKSSTKLVVHRHPISIAINHCRGQ</sequence>
<evidence type="ECO:0000313" key="1">
    <source>
        <dbReference type="EMBL" id="KAI7949063.1"/>
    </source>
</evidence>
<gene>
    <name evidence="1" type="ORF">MJO28_007884</name>
</gene>
<reference evidence="2" key="1">
    <citation type="journal article" date="2018" name="BMC Genomics">
        <title>Genomic insights into host adaptation between the wheat stripe rust pathogen (Puccinia striiformis f. sp. tritici) and the barley stripe rust pathogen (Puccinia striiformis f. sp. hordei).</title>
        <authorList>
            <person name="Xia C."/>
            <person name="Wang M."/>
            <person name="Yin C."/>
            <person name="Cornejo O.E."/>
            <person name="Hulbert S.H."/>
            <person name="Chen X."/>
        </authorList>
    </citation>
    <scope>NUCLEOTIDE SEQUENCE [LARGE SCALE GENOMIC DNA]</scope>
    <source>
        <strain evidence="2">93-210</strain>
    </source>
</reference>
<proteinExistence type="predicted"/>
<evidence type="ECO:0000313" key="2">
    <source>
        <dbReference type="Proteomes" id="UP001060170"/>
    </source>
</evidence>
<reference evidence="1 2" key="3">
    <citation type="journal article" date="2022" name="Microbiol. Spectr.">
        <title>Folding features and dynamics of 3D genome architecture in plant fungal pathogens.</title>
        <authorList>
            <person name="Xia C."/>
        </authorList>
    </citation>
    <scope>NUCLEOTIDE SEQUENCE [LARGE SCALE GENOMIC DNA]</scope>
    <source>
        <strain evidence="1 2">93-210</strain>
    </source>
</reference>
<protein>
    <submittedName>
        <fullName evidence="1">Uncharacterized protein</fullName>
    </submittedName>
</protein>
<dbReference type="Proteomes" id="UP001060170">
    <property type="component" value="Chromosome 8"/>
</dbReference>